<accession>A0A7X0KV67</accession>
<evidence type="ECO:0000256" key="5">
    <source>
        <dbReference type="ARBA" id="ARBA00023002"/>
    </source>
</evidence>
<evidence type="ECO:0000259" key="6">
    <source>
        <dbReference type="Pfam" id="PF00561"/>
    </source>
</evidence>
<evidence type="ECO:0000256" key="1">
    <source>
        <dbReference type="ARBA" id="ARBA00001974"/>
    </source>
</evidence>
<evidence type="ECO:0000313" key="7">
    <source>
        <dbReference type="EMBL" id="MBB6391921.1"/>
    </source>
</evidence>
<dbReference type="InterPro" id="IPR052542">
    <property type="entry name" value="Cholesterol_Oxidase"/>
</dbReference>
<dbReference type="EMBL" id="JACHML010000001">
    <property type="protein sequence ID" value="MBB6391921.1"/>
    <property type="molecule type" value="Genomic_DNA"/>
</dbReference>
<dbReference type="InterPro" id="IPR029058">
    <property type="entry name" value="AB_hydrolase_fold"/>
</dbReference>
<proteinExistence type="inferred from homology"/>
<dbReference type="RefSeq" id="WP_184751038.1">
    <property type="nucleotide sequence ID" value="NZ_BAAAJR010000005.1"/>
</dbReference>
<reference evidence="7 8" key="1">
    <citation type="submission" date="2020-08" db="EMBL/GenBank/DDBJ databases">
        <title>Sequencing the genomes of 1000 actinobacteria strains.</title>
        <authorList>
            <person name="Klenk H.-P."/>
        </authorList>
    </citation>
    <scope>NUCLEOTIDE SEQUENCE [LARGE SCALE GENOMIC DNA]</scope>
    <source>
        <strain evidence="7 8">DSM 12511</strain>
    </source>
</reference>
<protein>
    <submittedName>
        <fullName evidence="7">Pimeloyl-ACP methyl ester carboxylesterase</fullName>
    </submittedName>
</protein>
<keyword evidence="5" id="KW-0560">Oxidoreductase</keyword>
<dbReference type="SUPFAM" id="SSF53474">
    <property type="entry name" value="alpha/beta-Hydrolases"/>
    <property type="match status" value="1"/>
</dbReference>
<keyword evidence="3" id="KW-0285">Flavoprotein</keyword>
<evidence type="ECO:0000256" key="3">
    <source>
        <dbReference type="ARBA" id="ARBA00022630"/>
    </source>
</evidence>
<feature type="domain" description="AB hydrolase-1" evidence="6">
    <location>
        <begin position="43"/>
        <end position="167"/>
    </location>
</feature>
<name>A0A7X0KV67_9MICO</name>
<keyword evidence="4" id="KW-0274">FAD</keyword>
<evidence type="ECO:0000313" key="8">
    <source>
        <dbReference type="Proteomes" id="UP000537775"/>
    </source>
</evidence>
<dbReference type="InterPro" id="IPR000073">
    <property type="entry name" value="AB_hydrolase_1"/>
</dbReference>
<dbReference type="PANTHER" id="PTHR47470">
    <property type="entry name" value="CHOLESTEROL OXIDASE"/>
    <property type="match status" value="1"/>
</dbReference>
<keyword evidence="8" id="KW-1185">Reference proteome</keyword>
<evidence type="ECO:0000256" key="4">
    <source>
        <dbReference type="ARBA" id="ARBA00022827"/>
    </source>
</evidence>
<sequence>MSAPASPTSRGEHRDEVDFVLTDDGTIITLIRVRGASAPTRGPVLLAHGAGMRAESFRPPAIRSVVDVLIDDGWDVWMLNWRGSIDLPPVPWTIDDVALYDVPAAVRHVTGVTGSDTVKVIGHCQGAAALSVAAAAGLVPEVDVVVANSVSLHPVLPFFARVKLDVLLPMFRTGEPYVDIAWGDGPEKGVARITRNTVRLAHPECKNPGCSMASFALGSGHPALWRHENLDSATHDWLEHEFGKIPLSWYAQMSLSHRAGRYVMVRGYEALPHRIADAPPQTDARFTLLTGDENRAFLPSSQHRTFAYLDDAQPGRHSLTQIPGYGHADVFVGRRAHVDAFPYIRYALGR</sequence>
<organism evidence="7 8">
    <name type="scientific">Microbacterium thalassium</name>
    <dbReference type="NCBI Taxonomy" id="362649"/>
    <lineage>
        <taxon>Bacteria</taxon>
        <taxon>Bacillati</taxon>
        <taxon>Actinomycetota</taxon>
        <taxon>Actinomycetes</taxon>
        <taxon>Micrococcales</taxon>
        <taxon>Microbacteriaceae</taxon>
        <taxon>Microbacterium</taxon>
    </lineage>
</organism>
<dbReference type="PANTHER" id="PTHR47470:SF1">
    <property type="entry name" value="FAD-DEPENDENT OXIDOREDUCTASE 2 FAD BINDING DOMAIN-CONTAINING PROTEIN"/>
    <property type="match status" value="1"/>
</dbReference>
<dbReference type="Pfam" id="PF00561">
    <property type="entry name" value="Abhydrolase_1"/>
    <property type="match status" value="1"/>
</dbReference>
<gene>
    <name evidence="7" type="ORF">HD594_002234</name>
</gene>
<comment type="cofactor">
    <cofactor evidence="1">
        <name>FAD</name>
        <dbReference type="ChEBI" id="CHEBI:57692"/>
    </cofactor>
</comment>
<dbReference type="Proteomes" id="UP000537775">
    <property type="component" value="Unassembled WGS sequence"/>
</dbReference>
<comment type="similarity">
    <text evidence="2">Belongs to the GMC oxidoreductase family.</text>
</comment>
<evidence type="ECO:0000256" key="2">
    <source>
        <dbReference type="ARBA" id="ARBA00010790"/>
    </source>
</evidence>
<dbReference type="Gene3D" id="3.40.50.1820">
    <property type="entry name" value="alpha/beta hydrolase"/>
    <property type="match status" value="1"/>
</dbReference>
<comment type="caution">
    <text evidence="7">The sequence shown here is derived from an EMBL/GenBank/DDBJ whole genome shotgun (WGS) entry which is preliminary data.</text>
</comment>
<dbReference type="GO" id="GO:0016491">
    <property type="term" value="F:oxidoreductase activity"/>
    <property type="evidence" value="ECO:0007669"/>
    <property type="project" value="UniProtKB-KW"/>
</dbReference>
<dbReference type="AlphaFoldDB" id="A0A7X0KV67"/>